<dbReference type="EMBL" id="CP074129">
    <property type="protein sequence ID" value="QUS59070.1"/>
    <property type="molecule type" value="Genomic_DNA"/>
</dbReference>
<reference evidence="1 2" key="1">
    <citation type="journal article" date="2021" name="Angew. Chem. Int. Ed. Engl.">
        <title>A novel family of nonribosomal peptides modulate collective behavior in Pseudovibrio bacteria isolated from marine sponges.</title>
        <authorList>
            <person name="Ioca L.P."/>
            <person name="Dai Y."/>
            <person name="Kunakom S."/>
            <person name="Diaz-Espinosa J."/>
            <person name="Krunic A."/>
            <person name="Crnkovic C.M."/>
            <person name="Orjala J."/>
            <person name="Sanchez L.M."/>
            <person name="Ferreira A.G."/>
            <person name="Berlinck R.G.S."/>
            <person name="Eustaquio A.S."/>
        </authorList>
    </citation>
    <scope>NUCLEOTIDE SEQUENCE [LARGE SCALE GENOMIC DNA]</scope>
    <source>
        <strain evidence="1 2">Ab134</strain>
        <plasmid evidence="1 2">pAb134-03</plasmid>
    </source>
</reference>
<sequence>MKILDRERLAQDGFTLIRGLLDKRVEGGTTMAFEVAEALHNIPCGHNDFTERMTVERLYKLGDKYPEHKQLQKLLGWITTDP</sequence>
<organism evidence="1 2">
    <name type="scientific">Pseudovibrio brasiliensis</name>
    <dbReference type="NCBI Taxonomy" id="1898042"/>
    <lineage>
        <taxon>Bacteria</taxon>
        <taxon>Pseudomonadati</taxon>
        <taxon>Pseudomonadota</taxon>
        <taxon>Alphaproteobacteria</taxon>
        <taxon>Hyphomicrobiales</taxon>
        <taxon>Stappiaceae</taxon>
        <taxon>Pseudovibrio</taxon>
    </lineage>
</organism>
<keyword evidence="2" id="KW-1185">Reference proteome</keyword>
<gene>
    <name evidence="1" type="ORF">KGB56_25995</name>
</gene>
<dbReference type="Proteomes" id="UP000680706">
    <property type="component" value="Plasmid pAb134-03"/>
</dbReference>
<accession>A0ABX8AWK2</accession>
<evidence type="ECO:0000313" key="2">
    <source>
        <dbReference type="Proteomes" id="UP000680706"/>
    </source>
</evidence>
<geneLocation type="plasmid" evidence="1 2">
    <name>pAb134-03</name>
</geneLocation>
<protein>
    <submittedName>
        <fullName evidence="1">Uncharacterized protein</fullName>
    </submittedName>
</protein>
<proteinExistence type="predicted"/>
<dbReference type="RefSeq" id="WP_075701483.1">
    <property type="nucleotide sequence ID" value="NZ_CP074129.1"/>
</dbReference>
<name>A0ABX8AWK2_9HYPH</name>
<evidence type="ECO:0000313" key="1">
    <source>
        <dbReference type="EMBL" id="QUS59070.1"/>
    </source>
</evidence>
<keyword evidence="1" id="KW-0614">Plasmid</keyword>